<evidence type="ECO:0000313" key="3">
    <source>
        <dbReference type="Proteomes" id="UP000009172"/>
    </source>
</evidence>
<feature type="region of interest" description="Disordered" evidence="1">
    <location>
        <begin position="1"/>
        <end position="88"/>
    </location>
</feature>
<dbReference type="AlphaFoldDB" id="F2RWB4"/>
<sequence>MTENPRTSTEYNMNISEEEARHLTKSAEASQSSRGKKREKSLVMKLPTDAEVAQLEASGESSQKSRPITGQILKEYEDKHTSTVPHHD</sequence>
<keyword evidence="3" id="KW-1185">Reference proteome</keyword>
<accession>F2RWB4</accession>
<evidence type="ECO:0000313" key="2">
    <source>
        <dbReference type="EMBL" id="EGD95588.1"/>
    </source>
</evidence>
<dbReference type="HOGENOM" id="CLU_2559933_0_0_1"/>
<feature type="compositionally biased region" description="Polar residues" evidence="1">
    <location>
        <begin position="59"/>
        <end position="68"/>
    </location>
</feature>
<dbReference type="OrthoDB" id="4205905at2759"/>
<proteinExistence type="predicted"/>
<feature type="compositionally biased region" description="Basic and acidic residues" evidence="1">
    <location>
        <begin position="74"/>
        <end position="88"/>
    </location>
</feature>
<dbReference type="EMBL" id="GG698489">
    <property type="protein sequence ID" value="EGD95588.1"/>
    <property type="molecule type" value="Genomic_DNA"/>
</dbReference>
<evidence type="ECO:0000256" key="1">
    <source>
        <dbReference type="SAM" id="MobiDB-lite"/>
    </source>
</evidence>
<name>F2RWB4_TRIT1</name>
<feature type="compositionally biased region" description="Polar residues" evidence="1">
    <location>
        <begin position="1"/>
        <end position="15"/>
    </location>
</feature>
<reference evidence="3" key="1">
    <citation type="journal article" date="2012" name="MBio">
        <title>Comparative genome analysis of Trichophyton rubrum and related dermatophytes reveals candidate genes involved in infection.</title>
        <authorList>
            <person name="Martinez D.A."/>
            <person name="Oliver B.G."/>
            <person name="Graeser Y."/>
            <person name="Goldberg J.M."/>
            <person name="Li W."/>
            <person name="Martinez-Rossi N.M."/>
            <person name="Monod M."/>
            <person name="Shelest E."/>
            <person name="Barton R.C."/>
            <person name="Birch E."/>
            <person name="Brakhage A.A."/>
            <person name="Chen Z."/>
            <person name="Gurr S.J."/>
            <person name="Heiman D."/>
            <person name="Heitman J."/>
            <person name="Kosti I."/>
            <person name="Rossi A."/>
            <person name="Saif S."/>
            <person name="Samalova M."/>
            <person name="Saunders C.W."/>
            <person name="Shea T."/>
            <person name="Summerbell R.C."/>
            <person name="Xu J."/>
            <person name="Young S."/>
            <person name="Zeng Q."/>
            <person name="Birren B.W."/>
            <person name="Cuomo C.A."/>
            <person name="White T.C."/>
        </authorList>
    </citation>
    <scope>NUCLEOTIDE SEQUENCE [LARGE SCALE GENOMIC DNA]</scope>
    <source>
        <strain evidence="3">CBS 112818</strain>
    </source>
</reference>
<protein>
    <submittedName>
        <fullName evidence="2">Uncharacterized protein</fullName>
    </submittedName>
</protein>
<organism evidence="2 3">
    <name type="scientific">Trichophyton tonsurans (strain CBS 112818)</name>
    <name type="common">Scalp ringworm fungus</name>
    <dbReference type="NCBI Taxonomy" id="647933"/>
    <lineage>
        <taxon>Eukaryota</taxon>
        <taxon>Fungi</taxon>
        <taxon>Dikarya</taxon>
        <taxon>Ascomycota</taxon>
        <taxon>Pezizomycotina</taxon>
        <taxon>Eurotiomycetes</taxon>
        <taxon>Eurotiomycetidae</taxon>
        <taxon>Onygenales</taxon>
        <taxon>Arthrodermataceae</taxon>
        <taxon>Trichophyton</taxon>
    </lineage>
</organism>
<dbReference type="Proteomes" id="UP000009172">
    <property type="component" value="Unassembled WGS sequence"/>
</dbReference>
<gene>
    <name evidence="2" type="ORF">TESG_08396</name>
</gene>